<dbReference type="AlphaFoldDB" id="A0A4W2IJ43"/>
<feature type="region of interest" description="Disordered" evidence="1">
    <location>
        <begin position="375"/>
        <end position="428"/>
    </location>
</feature>
<dbReference type="Ensembl" id="ENSBIXT00005041224.1">
    <property type="protein sequence ID" value="ENSBIXP00005044180.1"/>
    <property type="gene ID" value="ENSBIXG00005027952.1"/>
</dbReference>
<keyword evidence="3" id="KW-1185">Reference proteome</keyword>
<evidence type="ECO:0000313" key="2">
    <source>
        <dbReference type="Ensembl" id="ENSBIXP00005044180.1"/>
    </source>
</evidence>
<name>A0A4W2IJ43_BOBOX</name>
<reference evidence="2" key="2">
    <citation type="submission" date="2025-05" db="UniProtKB">
        <authorList>
            <consortium name="Ensembl"/>
        </authorList>
    </citation>
    <scope>IDENTIFICATION</scope>
</reference>
<dbReference type="GeneTree" id="ENSGT00970000193558"/>
<dbReference type="Ensembl" id="ENSBIXT00000038570.1">
    <property type="protein sequence ID" value="ENSBIXP00000041565.1"/>
    <property type="gene ID" value="ENSBIXG00000001924.1"/>
</dbReference>
<feature type="compositionally biased region" description="Low complexity" evidence="1">
    <location>
        <begin position="553"/>
        <end position="566"/>
    </location>
</feature>
<evidence type="ECO:0000256" key="1">
    <source>
        <dbReference type="SAM" id="MobiDB-lite"/>
    </source>
</evidence>
<feature type="region of interest" description="Disordered" evidence="1">
    <location>
        <begin position="484"/>
        <end position="503"/>
    </location>
</feature>
<protein>
    <submittedName>
        <fullName evidence="2">Uncharacterized protein</fullName>
    </submittedName>
</protein>
<sequence length="566" mass="58118">GAGRTATETTREARAGWGDHGGAVAGRAEAGGSTSGRPGLGPRGLSITPARAPRLRLSARLARSLPGAGLPAAGLRGRRRRRGGPQAARPQLAGQAEHLRPLARPRVLVLVLVLLLDAAEARRPAAALGGGGRPVGALGVEEPAQRGAGQRGGGGAPGAEVLLAHVARVALALQALEVGEGRQRGLAEQAGQGARLVRPRQQHGVAAQHHGLVARLVAVDPGEDARVARVRRAVGDARQQVGVRRPAAPGAPRAAALARLHAEAVRPQRQLHLGAPARPAARPDLAHGVVGTAVALGVQGDGVAEVPHGVGRVLLVELHFLAPAAEHAAQALQRPVGQQVRAGAQEAGEQRRVGEPRAQALGLALGVVLHQHEFVTPPGQHRGGGGGPRGWGRRELAGGRPSGRGRGARPEARGPGRTRSWAAPGTIGARRCPVPGRAGWLRRCPVLSRAGSRDARATAPSVREQLPPGVAPAVREARRGRGWAGWRRAPPDPNRGAPRGPCRPCGGREVAGAGAGGWLLRGVDREPRLRWGLLQASRLHLSRLPTSPGGTASSLVPSSVSSPRAG</sequence>
<proteinExistence type="predicted"/>
<feature type="region of interest" description="Disordered" evidence="1">
    <location>
        <begin position="68"/>
        <end position="93"/>
    </location>
</feature>
<feature type="region of interest" description="Disordered" evidence="1">
    <location>
        <begin position="1"/>
        <end position="51"/>
    </location>
</feature>
<feature type="region of interest" description="Disordered" evidence="1">
    <location>
        <begin position="542"/>
        <end position="566"/>
    </location>
</feature>
<reference evidence="3 4" key="1">
    <citation type="submission" date="2018-11" db="EMBL/GenBank/DDBJ databases">
        <title>Haplotype-resolved cattle genomes.</title>
        <authorList>
            <person name="Low W.Y."/>
            <person name="Tearle R."/>
            <person name="Bickhart D.M."/>
            <person name="Rosen B.D."/>
            <person name="Koren S."/>
            <person name="Rhie A."/>
            <person name="Hiendleder S."/>
            <person name="Phillippy A.M."/>
            <person name="Smith T.P.L."/>
            <person name="Williams J.L."/>
        </authorList>
    </citation>
    <scope>NUCLEOTIDE SEQUENCE [LARGE SCALE GENOMIC DNA]</scope>
</reference>
<evidence type="ECO:0000313" key="4">
    <source>
        <dbReference type="Proteomes" id="UP000429181"/>
    </source>
</evidence>
<organism evidence="2 4">
    <name type="scientific">Bos indicus x Bos taurus</name>
    <name type="common">Hybrid cattle</name>
    <dbReference type="NCBI Taxonomy" id="30522"/>
    <lineage>
        <taxon>Eukaryota</taxon>
        <taxon>Metazoa</taxon>
        <taxon>Chordata</taxon>
        <taxon>Craniata</taxon>
        <taxon>Vertebrata</taxon>
        <taxon>Euteleostomi</taxon>
        <taxon>Mammalia</taxon>
        <taxon>Eutheria</taxon>
        <taxon>Laurasiatheria</taxon>
        <taxon>Artiodactyla</taxon>
        <taxon>Ruminantia</taxon>
        <taxon>Pecora</taxon>
        <taxon>Bovidae</taxon>
        <taxon>Bovinae</taxon>
        <taxon>Bos</taxon>
    </lineage>
</organism>
<feature type="compositionally biased region" description="Gly residues" evidence="1">
    <location>
        <begin position="381"/>
        <end position="390"/>
    </location>
</feature>
<dbReference type="Proteomes" id="UP000429181">
    <property type="component" value="Chromosome 2"/>
</dbReference>
<evidence type="ECO:0000313" key="3">
    <source>
        <dbReference type="Proteomes" id="UP000314981"/>
    </source>
</evidence>
<accession>A0A4W2IJ43</accession>
<dbReference type="Proteomes" id="UP000314981">
    <property type="component" value="Chromosome 2"/>
</dbReference>